<organism evidence="2">
    <name type="scientific">Haliea sp. ETY-M</name>
    <dbReference type="NCBI Taxonomy" id="1055105"/>
    <lineage>
        <taxon>Bacteria</taxon>
        <taxon>Pseudomonadati</taxon>
        <taxon>Pseudomonadota</taxon>
        <taxon>Gammaproteobacteria</taxon>
        <taxon>Cellvibrionales</taxon>
        <taxon>Halieaceae</taxon>
        <taxon>Haliea</taxon>
    </lineage>
</organism>
<feature type="region of interest" description="Disordered" evidence="1">
    <location>
        <begin position="34"/>
        <end position="73"/>
    </location>
</feature>
<reference evidence="2" key="1">
    <citation type="submission" date="2015-07" db="EMBL/GenBank/DDBJ databases">
        <title>Novel operon containing particulate methane monooxygenase-type genes and epoxyalkane:coenzyme M transferase gene in ethylene-assimilating marine bacterium, Haliea sp. ETY-M.</title>
        <authorList>
            <person name="Suzuki T."/>
            <person name="Habe H."/>
            <person name="Nakajima-Kambe T."/>
            <person name="Fuse H."/>
        </authorList>
    </citation>
    <scope>NUCLEOTIDE SEQUENCE</scope>
    <source>
        <strain evidence="2">ETY-M</strain>
    </source>
</reference>
<sequence length="73" mass="7915">MYRGRLTIAGETVRVYGRLRTDTDGRPFIALQLHGAKPKRQKRKSPGTTGLDVSGSAAPIAQATDKIHVKPSD</sequence>
<accession>A0A455R063</accession>
<protein>
    <submittedName>
        <fullName evidence="2">Uncharacterized protein</fullName>
    </submittedName>
</protein>
<evidence type="ECO:0000256" key="1">
    <source>
        <dbReference type="SAM" id="MobiDB-lite"/>
    </source>
</evidence>
<dbReference type="AlphaFoldDB" id="A0A455R063"/>
<proteinExistence type="predicted"/>
<dbReference type="EMBL" id="LC064121">
    <property type="protein sequence ID" value="BBD50127.1"/>
    <property type="molecule type" value="Genomic_DNA"/>
</dbReference>
<evidence type="ECO:0000313" key="2">
    <source>
        <dbReference type="EMBL" id="BBD50127.1"/>
    </source>
</evidence>
<feature type="compositionally biased region" description="Basic residues" evidence="1">
    <location>
        <begin position="36"/>
        <end position="45"/>
    </location>
</feature>
<name>A0A455R063_9GAMM</name>